<dbReference type="KEGG" id="bann:JFN94_16375"/>
<dbReference type="AlphaFoldDB" id="A0A7T6VKA2"/>
<dbReference type="Proteomes" id="UP000596205">
    <property type="component" value="Chromosome 2"/>
</dbReference>
<name>A0A7T6VKA2_9BURK</name>
<dbReference type="RefSeq" id="WP_124829486.1">
    <property type="nucleotide sequence ID" value="NZ_CADEPR010000003.1"/>
</dbReference>
<reference evidence="1 2" key="1">
    <citation type="submission" date="2020-12" db="EMBL/GenBank/DDBJ databases">
        <title>Complete genome sequence of Burkholderia anthina BJQ0011.</title>
        <authorList>
            <person name="Xu Y."/>
        </authorList>
    </citation>
    <scope>NUCLEOTIDE SEQUENCE [LARGE SCALE GENOMIC DNA]</scope>
    <source>
        <strain evidence="1 2">BJQ0011</strain>
    </source>
</reference>
<sequence length="112" mass="12971">MDGRLIEMVRDEADSPLQGELEITPDTDLCIDLEISDRAMLRLMRRFSETFGVDIADFDIDYYYPSRKLGLGRFLMTVFRSPFSADARDKILEHPLTVKMMEAAIETGRWTM</sequence>
<organism evidence="1 2">
    <name type="scientific">Burkholderia anthina</name>
    <dbReference type="NCBI Taxonomy" id="179879"/>
    <lineage>
        <taxon>Bacteria</taxon>
        <taxon>Pseudomonadati</taxon>
        <taxon>Pseudomonadota</taxon>
        <taxon>Betaproteobacteria</taxon>
        <taxon>Burkholderiales</taxon>
        <taxon>Burkholderiaceae</taxon>
        <taxon>Burkholderia</taxon>
        <taxon>Burkholderia cepacia complex</taxon>
    </lineage>
</organism>
<dbReference type="InterPro" id="IPR010862">
    <property type="entry name" value="DUF1493"/>
</dbReference>
<protein>
    <submittedName>
        <fullName evidence="1">DUF1493 family protein</fullName>
    </submittedName>
</protein>
<evidence type="ECO:0000313" key="2">
    <source>
        <dbReference type="Proteomes" id="UP000596205"/>
    </source>
</evidence>
<evidence type="ECO:0000313" key="1">
    <source>
        <dbReference type="EMBL" id="QQK05509.1"/>
    </source>
</evidence>
<proteinExistence type="predicted"/>
<dbReference type="EMBL" id="CP066770">
    <property type="protein sequence ID" value="QQK05509.1"/>
    <property type="molecule type" value="Genomic_DNA"/>
</dbReference>
<accession>A0A7T6VKA2</accession>
<gene>
    <name evidence="1" type="ORF">JFN94_16375</name>
</gene>
<dbReference type="Pfam" id="PF07377">
    <property type="entry name" value="DUF1493"/>
    <property type="match status" value="1"/>
</dbReference>